<protein>
    <submittedName>
        <fullName evidence="1">Uncharacterized protein</fullName>
    </submittedName>
</protein>
<accession>A0A1C0ZVI7</accession>
<dbReference type="EMBL" id="LYPC01000027">
    <property type="protein sequence ID" value="OCT12058.1"/>
    <property type="molecule type" value="Genomic_DNA"/>
</dbReference>
<proteinExistence type="predicted"/>
<comment type="caution">
    <text evidence="1">The sequence shown here is derived from an EMBL/GenBank/DDBJ whole genome shotgun (WGS) entry which is preliminary data.</text>
</comment>
<sequence length="59" mass="6761">MYVCSPLFGMKETGLHQSLLIQRLLENDGRKSIKFLTYIYTLNVVLLSSKVNCNIGHFL</sequence>
<evidence type="ECO:0000313" key="1">
    <source>
        <dbReference type="EMBL" id="OCT12058.1"/>
    </source>
</evidence>
<keyword evidence="2" id="KW-1185">Reference proteome</keyword>
<dbReference type="Proteomes" id="UP000093309">
    <property type="component" value="Unassembled WGS sequence"/>
</dbReference>
<organism evidence="1 2">
    <name type="scientific">Paenibacillus pectinilyticus</name>
    <dbReference type="NCBI Taxonomy" id="512399"/>
    <lineage>
        <taxon>Bacteria</taxon>
        <taxon>Bacillati</taxon>
        <taxon>Bacillota</taxon>
        <taxon>Bacilli</taxon>
        <taxon>Bacillales</taxon>
        <taxon>Paenibacillaceae</taxon>
        <taxon>Paenibacillus</taxon>
    </lineage>
</organism>
<reference evidence="2" key="1">
    <citation type="submission" date="2016-05" db="EMBL/GenBank/DDBJ databases">
        <title>Paenibacillus oryzae. sp. nov., isolated from the rice root.</title>
        <authorList>
            <person name="Zhang J."/>
            <person name="Zhang X."/>
        </authorList>
    </citation>
    <scope>NUCLEOTIDE SEQUENCE [LARGE SCALE GENOMIC DNA]</scope>
    <source>
        <strain evidence="2">KCTC13222</strain>
    </source>
</reference>
<name>A0A1C0ZVI7_9BACL</name>
<evidence type="ECO:0000313" key="2">
    <source>
        <dbReference type="Proteomes" id="UP000093309"/>
    </source>
</evidence>
<gene>
    <name evidence="1" type="ORF">A8709_29840</name>
</gene>
<dbReference type="AlphaFoldDB" id="A0A1C0ZVI7"/>